<dbReference type="RefSeq" id="WP_345133221.1">
    <property type="nucleotide sequence ID" value="NZ_BAABAT010000023.1"/>
</dbReference>
<evidence type="ECO:0000313" key="1">
    <source>
        <dbReference type="EMBL" id="GAA4256200.1"/>
    </source>
</evidence>
<proteinExistence type="predicted"/>
<comment type="caution">
    <text evidence="1">The sequence shown here is derived from an EMBL/GenBank/DDBJ whole genome shotgun (WGS) entry which is preliminary data.</text>
</comment>
<organism evidence="1 2">
    <name type="scientific">Dactylosporangium darangshiense</name>
    <dbReference type="NCBI Taxonomy" id="579108"/>
    <lineage>
        <taxon>Bacteria</taxon>
        <taxon>Bacillati</taxon>
        <taxon>Actinomycetota</taxon>
        <taxon>Actinomycetes</taxon>
        <taxon>Micromonosporales</taxon>
        <taxon>Micromonosporaceae</taxon>
        <taxon>Dactylosporangium</taxon>
    </lineage>
</organism>
<dbReference type="EMBL" id="BAABAT010000023">
    <property type="protein sequence ID" value="GAA4256200.1"/>
    <property type="molecule type" value="Genomic_DNA"/>
</dbReference>
<dbReference type="Proteomes" id="UP001500620">
    <property type="component" value="Unassembled WGS sequence"/>
</dbReference>
<gene>
    <name evidence="1" type="ORF">GCM10022255_068120</name>
</gene>
<keyword evidence="2" id="KW-1185">Reference proteome</keyword>
<sequence length="60" mass="6750">MDSERPEGPDPIGEMLLRELRGAVEARRRAGDDPVEITADLTGRLHRVRALRAEQADRLD</sequence>
<reference evidence="2" key="1">
    <citation type="journal article" date="2019" name="Int. J. Syst. Evol. Microbiol.">
        <title>The Global Catalogue of Microorganisms (GCM) 10K type strain sequencing project: providing services to taxonomists for standard genome sequencing and annotation.</title>
        <authorList>
            <consortium name="The Broad Institute Genomics Platform"/>
            <consortium name="The Broad Institute Genome Sequencing Center for Infectious Disease"/>
            <person name="Wu L."/>
            <person name="Ma J."/>
        </authorList>
    </citation>
    <scope>NUCLEOTIDE SEQUENCE [LARGE SCALE GENOMIC DNA]</scope>
    <source>
        <strain evidence="2">JCM 17441</strain>
    </source>
</reference>
<evidence type="ECO:0000313" key="2">
    <source>
        <dbReference type="Proteomes" id="UP001500620"/>
    </source>
</evidence>
<protein>
    <submittedName>
        <fullName evidence="1">Uncharacterized protein</fullName>
    </submittedName>
</protein>
<accession>A0ABP8DHP2</accession>
<name>A0ABP8DHP2_9ACTN</name>